<sequence>MCPPCCPILPKTHNKYEVLILAVAYN</sequence>
<protein>
    <submittedName>
        <fullName evidence="1">Uncharacterized protein</fullName>
    </submittedName>
</protein>
<dbReference type="EMBL" id="GBXM01039007">
    <property type="protein sequence ID" value="JAH69570.1"/>
    <property type="molecule type" value="Transcribed_RNA"/>
</dbReference>
<organism evidence="1">
    <name type="scientific">Anguilla anguilla</name>
    <name type="common">European freshwater eel</name>
    <name type="synonym">Muraena anguilla</name>
    <dbReference type="NCBI Taxonomy" id="7936"/>
    <lineage>
        <taxon>Eukaryota</taxon>
        <taxon>Metazoa</taxon>
        <taxon>Chordata</taxon>
        <taxon>Craniata</taxon>
        <taxon>Vertebrata</taxon>
        <taxon>Euteleostomi</taxon>
        <taxon>Actinopterygii</taxon>
        <taxon>Neopterygii</taxon>
        <taxon>Teleostei</taxon>
        <taxon>Anguilliformes</taxon>
        <taxon>Anguillidae</taxon>
        <taxon>Anguilla</taxon>
    </lineage>
</organism>
<name>A0A0E9UWJ8_ANGAN</name>
<proteinExistence type="predicted"/>
<reference evidence="1" key="1">
    <citation type="submission" date="2014-11" db="EMBL/GenBank/DDBJ databases">
        <authorList>
            <person name="Amaro Gonzalez C."/>
        </authorList>
    </citation>
    <scope>NUCLEOTIDE SEQUENCE</scope>
</reference>
<dbReference type="AlphaFoldDB" id="A0A0E9UWJ8"/>
<reference evidence="1" key="2">
    <citation type="journal article" date="2015" name="Fish Shellfish Immunol.">
        <title>Early steps in the European eel (Anguilla anguilla)-Vibrio vulnificus interaction in the gills: Role of the RtxA13 toxin.</title>
        <authorList>
            <person name="Callol A."/>
            <person name="Pajuelo D."/>
            <person name="Ebbesson L."/>
            <person name="Teles M."/>
            <person name="MacKenzie S."/>
            <person name="Amaro C."/>
        </authorList>
    </citation>
    <scope>NUCLEOTIDE SEQUENCE</scope>
</reference>
<evidence type="ECO:0000313" key="1">
    <source>
        <dbReference type="EMBL" id="JAH69570.1"/>
    </source>
</evidence>
<accession>A0A0E9UWJ8</accession>